<keyword evidence="1" id="KW-0175">Coiled coil</keyword>
<gene>
    <name evidence="4" type="ORF">HETSPECPRED_001431</name>
</gene>
<name>A0A8H3J1G0_9LECA</name>
<comment type="caution">
    <text evidence="4">The sequence shown here is derived from an EMBL/GenBank/DDBJ whole genome shotgun (WGS) entry which is preliminary data.</text>
</comment>
<dbReference type="InterPro" id="IPR037393">
    <property type="entry name" value="Bud22/SRFB1"/>
</dbReference>
<feature type="region of interest" description="Disordered" evidence="2">
    <location>
        <begin position="300"/>
        <end position="501"/>
    </location>
</feature>
<proteinExistence type="predicted"/>
<feature type="compositionally biased region" description="Basic and acidic residues" evidence="2">
    <location>
        <begin position="191"/>
        <end position="211"/>
    </location>
</feature>
<feature type="compositionally biased region" description="Basic and acidic residues" evidence="2">
    <location>
        <begin position="1"/>
        <end position="16"/>
    </location>
</feature>
<dbReference type="Pfam" id="PF09073">
    <property type="entry name" value="BUD22"/>
    <property type="match status" value="1"/>
</dbReference>
<protein>
    <recommendedName>
        <fullName evidence="3">Bud22 domain-containing protein</fullName>
    </recommendedName>
</protein>
<feature type="compositionally biased region" description="Basic and acidic residues" evidence="2">
    <location>
        <begin position="373"/>
        <end position="385"/>
    </location>
</feature>
<dbReference type="Proteomes" id="UP000664521">
    <property type="component" value="Unassembled WGS sequence"/>
</dbReference>
<dbReference type="InterPro" id="IPR015158">
    <property type="entry name" value="Bud22_dom"/>
</dbReference>
<accession>A0A8H3J1G0</accession>
<sequence>MGKRKSDAVDGSDPHHISASKRQRSSQQDDLEGILENGKKSLYRALRVSKGFERQKLGRRQKTAKDQNEPVESVRLAEEVTALKVSDPLLLFAGPTEVDLQKLNLLALGEIHLYKTLLKSKSISSAPTFPTWVSKKVKKAPSNPDPANANVTARLFNSNPVRVALETILGGVYSALDLPADDVPRRKKRLRAADYKAKPQHEGPEKEKQDQTTKSQGQEHNPEQQLHQRSLPEPNSIDQDLVGSDDGSENYGVFNARLANSSTNESGSDDAAISDDDIEGETHGVSVENVLLSKLARSTSLSHSTSPTPSISLSPSVSTPSISHPAVFQKPAKSTTFLPTLNGGYWSGSENSDASEVDDDGSSTRKQRKNRRGQQERRAIWEKKFGARARHIQNQESGAAIRARDHGWDLKRGASEGNSRGRRGRGIGMKGGGRSRGGGGLRSGANSDPVNELKQRGKSVQGNSKGKAEAPLHPSWEAKKKAKEKTGNTVGAFQGKKIVFE</sequence>
<dbReference type="GO" id="GO:0030686">
    <property type="term" value="C:90S preribosome"/>
    <property type="evidence" value="ECO:0007669"/>
    <property type="project" value="TreeGrafter"/>
</dbReference>
<evidence type="ECO:0000256" key="2">
    <source>
        <dbReference type="SAM" id="MobiDB-lite"/>
    </source>
</evidence>
<feature type="region of interest" description="Disordered" evidence="2">
    <location>
        <begin position="1"/>
        <end position="33"/>
    </location>
</feature>
<evidence type="ECO:0000259" key="3">
    <source>
        <dbReference type="Pfam" id="PF09073"/>
    </source>
</evidence>
<dbReference type="GO" id="GO:0005634">
    <property type="term" value="C:nucleus"/>
    <property type="evidence" value="ECO:0007669"/>
    <property type="project" value="TreeGrafter"/>
</dbReference>
<evidence type="ECO:0000256" key="1">
    <source>
        <dbReference type="ARBA" id="ARBA00023054"/>
    </source>
</evidence>
<dbReference type="PANTHER" id="PTHR23325">
    <property type="entry name" value="SERUM RESPONSE FACTOR-BINDING"/>
    <property type="match status" value="1"/>
</dbReference>
<dbReference type="AlphaFoldDB" id="A0A8H3J1G0"/>
<dbReference type="OrthoDB" id="3364872at2759"/>
<organism evidence="4 5">
    <name type="scientific">Heterodermia speciosa</name>
    <dbReference type="NCBI Taxonomy" id="116794"/>
    <lineage>
        <taxon>Eukaryota</taxon>
        <taxon>Fungi</taxon>
        <taxon>Dikarya</taxon>
        <taxon>Ascomycota</taxon>
        <taxon>Pezizomycotina</taxon>
        <taxon>Lecanoromycetes</taxon>
        <taxon>OSLEUM clade</taxon>
        <taxon>Lecanoromycetidae</taxon>
        <taxon>Caliciales</taxon>
        <taxon>Physciaceae</taxon>
        <taxon>Heterodermia</taxon>
    </lineage>
</organism>
<feature type="compositionally biased region" description="Low complexity" evidence="2">
    <location>
        <begin position="300"/>
        <end position="325"/>
    </location>
</feature>
<feature type="domain" description="Bud22" evidence="3">
    <location>
        <begin position="35"/>
        <end position="500"/>
    </location>
</feature>
<evidence type="ECO:0000313" key="5">
    <source>
        <dbReference type="Proteomes" id="UP000664521"/>
    </source>
</evidence>
<dbReference type="EMBL" id="CAJPDS010000122">
    <property type="protein sequence ID" value="CAF9938946.1"/>
    <property type="molecule type" value="Genomic_DNA"/>
</dbReference>
<reference evidence="4" key="1">
    <citation type="submission" date="2021-03" db="EMBL/GenBank/DDBJ databases">
        <authorList>
            <person name="Tagirdzhanova G."/>
        </authorList>
    </citation>
    <scope>NUCLEOTIDE SEQUENCE</scope>
</reference>
<feature type="compositionally biased region" description="Basic and acidic residues" evidence="2">
    <location>
        <begin position="402"/>
        <end position="414"/>
    </location>
</feature>
<dbReference type="PANTHER" id="PTHR23325:SF1">
    <property type="entry name" value="SERUM RESPONSE FACTOR-BINDING PROTEIN 1"/>
    <property type="match status" value="1"/>
</dbReference>
<feature type="compositionally biased region" description="Polar residues" evidence="2">
    <location>
        <begin position="212"/>
        <end position="228"/>
    </location>
</feature>
<keyword evidence="5" id="KW-1185">Reference proteome</keyword>
<evidence type="ECO:0000313" key="4">
    <source>
        <dbReference type="EMBL" id="CAF9938946.1"/>
    </source>
</evidence>
<dbReference type="GO" id="GO:0030490">
    <property type="term" value="P:maturation of SSU-rRNA"/>
    <property type="evidence" value="ECO:0007669"/>
    <property type="project" value="TreeGrafter"/>
</dbReference>
<feature type="region of interest" description="Disordered" evidence="2">
    <location>
        <begin position="190"/>
        <end position="252"/>
    </location>
</feature>
<feature type="compositionally biased region" description="Gly residues" evidence="2">
    <location>
        <begin position="426"/>
        <end position="442"/>
    </location>
</feature>